<dbReference type="EMBL" id="JBHMEW010000005">
    <property type="protein sequence ID" value="MFB9210234.1"/>
    <property type="molecule type" value="Genomic_DNA"/>
</dbReference>
<dbReference type="Gene3D" id="3.40.50.300">
    <property type="entry name" value="P-loop containing nucleotide triphosphate hydrolases"/>
    <property type="match status" value="1"/>
</dbReference>
<accession>A0ABV5J099</accession>
<gene>
    <name evidence="1" type="ORF">ACFFUR_00305</name>
</gene>
<evidence type="ECO:0000313" key="1">
    <source>
        <dbReference type="EMBL" id="MFB9210234.1"/>
    </source>
</evidence>
<protein>
    <recommendedName>
        <fullName evidence="3">Deoxynucleoside kinase domain-containing protein</fullName>
    </recommendedName>
</protein>
<proteinExistence type="predicted"/>
<sequence length="262" mass="30617">MEKLNLENIKAEKTQTIEFIGAPGVGKSTLYKKLRGIKPPLQKWTYIDAVLKPAPPFFKFLDWSNYQLRKLLKKKHHQSVNSIKGIKYIQKHKELAQFIWEHLSDSSFPANQILGQRYRSAFYLFRDFSRYQTISEVSQSTYCIIDEGLLQRSYLLNNDPVKVNALLEEYLSLVPLPQAVFYVYIDSTPLILQRLKGRHKTLIGHIGLNNDDLFEDIQRWQMLMKLIVENIKRQGVKVFPINGENPVAENLKRILEILNKEL</sequence>
<reference evidence="1 2" key="1">
    <citation type="submission" date="2024-09" db="EMBL/GenBank/DDBJ databases">
        <authorList>
            <person name="Sun Q."/>
            <person name="Mori K."/>
        </authorList>
    </citation>
    <scope>NUCLEOTIDE SEQUENCE [LARGE SCALE GENOMIC DNA]</scope>
    <source>
        <strain evidence="1 2">CECT 7682</strain>
    </source>
</reference>
<keyword evidence="2" id="KW-1185">Reference proteome</keyword>
<evidence type="ECO:0000313" key="2">
    <source>
        <dbReference type="Proteomes" id="UP001589654"/>
    </source>
</evidence>
<name>A0ABV5J099_9BACT</name>
<dbReference type="Proteomes" id="UP001589654">
    <property type="component" value="Unassembled WGS sequence"/>
</dbReference>
<evidence type="ECO:0008006" key="3">
    <source>
        <dbReference type="Google" id="ProtNLM"/>
    </source>
</evidence>
<comment type="caution">
    <text evidence="1">The sequence shown here is derived from an EMBL/GenBank/DDBJ whole genome shotgun (WGS) entry which is preliminary data.</text>
</comment>
<organism evidence="1 2">
    <name type="scientific">Echinicola jeungdonensis</name>
    <dbReference type="NCBI Taxonomy" id="709343"/>
    <lineage>
        <taxon>Bacteria</taxon>
        <taxon>Pseudomonadati</taxon>
        <taxon>Bacteroidota</taxon>
        <taxon>Cytophagia</taxon>
        <taxon>Cytophagales</taxon>
        <taxon>Cyclobacteriaceae</taxon>
        <taxon>Echinicola</taxon>
    </lineage>
</organism>
<dbReference type="SUPFAM" id="SSF52540">
    <property type="entry name" value="P-loop containing nucleoside triphosphate hydrolases"/>
    <property type="match status" value="1"/>
</dbReference>
<dbReference type="InterPro" id="IPR027417">
    <property type="entry name" value="P-loop_NTPase"/>
</dbReference>
<dbReference type="RefSeq" id="WP_290249740.1">
    <property type="nucleotide sequence ID" value="NZ_JAUFQT010000002.1"/>
</dbReference>